<gene>
    <name evidence="1" type="ORF">LCGC14_0318760</name>
</gene>
<name>A0A0F9TK36_9ZZZZ</name>
<dbReference type="EMBL" id="LAZR01000213">
    <property type="protein sequence ID" value="KKN81600.1"/>
    <property type="molecule type" value="Genomic_DNA"/>
</dbReference>
<sequence>MEEVRMIGTMISEANALHRVIQFDKESLDFDYCRFRVDEIYLWQRDLYHLRGMQRKHSDPDLMSDLRESLIILRRLSTHFSKRKKMIEETQMNTIYDKDYEAQIKSGV</sequence>
<protein>
    <submittedName>
        <fullName evidence="1">Uncharacterized protein</fullName>
    </submittedName>
</protein>
<accession>A0A0F9TK36</accession>
<proteinExistence type="predicted"/>
<dbReference type="AlphaFoldDB" id="A0A0F9TK36"/>
<reference evidence="1" key="1">
    <citation type="journal article" date="2015" name="Nature">
        <title>Complex archaea that bridge the gap between prokaryotes and eukaryotes.</title>
        <authorList>
            <person name="Spang A."/>
            <person name="Saw J.H."/>
            <person name="Jorgensen S.L."/>
            <person name="Zaremba-Niedzwiedzka K."/>
            <person name="Martijn J."/>
            <person name="Lind A.E."/>
            <person name="van Eijk R."/>
            <person name="Schleper C."/>
            <person name="Guy L."/>
            <person name="Ettema T.J."/>
        </authorList>
    </citation>
    <scope>NUCLEOTIDE SEQUENCE</scope>
</reference>
<evidence type="ECO:0000313" key="1">
    <source>
        <dbReference type="EMBL" id="KKN81600.1"/>
    </source>
</evidence>
<comment type="caution">
    <text evidence="1">The sequence shown here is derived from an EMBL/GenBank/DDBJ whole genome shotgun (WGS) entry which is preliminary data.</text>
</comment>
<organism evidence="1">
    <name type="scientific">marine sediment metagenome</name>
    <dbReference type="NCBI Taxonomy" id="412755"/>
    <lineage>
        <taxon>unclassified sequences</taxon>
        <taxon>metagenomes</taxon>
        <taxon>ecological metagenomes</taxon>
    </lineage>
</organism>